<gene>
    <name evidence="1" type="ORF">GLOIN_2v62441</name>
</gene>
<dbReference type="AlphaFoldDB" id="A0A2P4Q101"/>
<dbReference type="EMBL" id="AUPC02000109">
    <property type="protein sequence ID" value="POG71288.1"/>
    <property type="molecule type" value="Genomic_DNA"/>
</dbReference>
<organism evidence="1 2">
    <name type="scientific">Rhizophagus irregularis (strain DAOM 181602 / DAOM 197198 / MUCL 43194)</name>
    <name type="common">Arbuscular mycorrhizal fungus</name>
    <name type="synonym">Glomus intraradices</name>
    <dbReference type="NCBI Taxonomy" id="747089"/>
    <lineage>
        <taxon>Eukaryota</taxon>
        <taxon>Fungi</taxon>
        <taxon>Fungi incertae sedis</taxon>
        <taxon>Mucoromycota</taxon>
        <taxon>Glomeromycotina</taxon>
        <taxon>Glomeromycetes</taxon>
        <taxon>Glomerales</taxon>
        <taxon>Glomeraceae</taxon>
        <taxon>Rhizophagus</taxon>
    </lineage>
</organism>
<name>A0A2P4Q101_RHIID</name>
<evidence type="ECO:0000313" key="1">
    <source>
        <dbReference type="EMBL" id="POG71288.1"/>
    </source>
</evidence>
<accession>A0A2P4Q101</accession>
<reference evidence="1 2" key="1">
    <citation type="journal article" date="2013" name="Proc. Natl. Acad. Sci. U.S.A.">
        <title>Genome of an arbuscular mycorrhizal fungus provides insight into the oldest plant symbiosis.</title>
        <authorList>
            <person name="Tisserant E."/>
            <person name="Malbreil M."/>
            <person name="Kuo A."/>
            <person name="Kohler A."/>
            <person name="Symeonidi A."/>
            <person name="Balestrini R."/>
            <person name="Charron P."/>
            <person name="Duensing N."/>
            <person name="Frei Dit Frey N."/>
            <person name="Gianinazzi-Pearson V."/>
            <person name="Gilbert L.B."/>
            <person name="Handa Y."/>
            <person name="Herr J.R."/>
            <person name="Hijri M."/>
            <person name="Koul R."/>
            <person name="Kawaguchi M."/>
            <person name="Krajinski F."/>
            <person name="Lammers P.J."/>
            <person name="Masclaux F.G."/>
            <person name="Murat C."/>
            <person name="Morin E."/>
            <person name="Ndikumana S."/>
            <person name="Pagni M."/>
            <person name="Petitpierre D."/>
            <person name="Requena N."/>
            <person name="Rosikiewicz P."/>
            <person name="Riley R."/>
            <person name="Saito K."/>
            <person name="San Clemente H."/>
            <person name="Shapiro H."/>
            <person name="van Tuinen D."/>
            <person name="Becard G."/>
            <person name="Bonfante P."/>
            <person name="Paszkowski U."/>
            <person name="Shachar-Hill Y.Y."/>
            <person name="Tuskan G.A."/>
            <person name="Young P.W."/>
            <person name="Sanders I.R."/>
            <person name="Henrissat B."/>
            <person name="Rensing S.A."/>
            <person name="Grigoriev I.V."/>
            <person name="Corradi N."/>
            <person name="Roux C."/>
            <person name="Martin F."/>
        </authorList>
    </citation>
    <scope>NUCLEOTIDE SEQUENCE [LARGE SCALE GENOMIC DNA]</scope>
    <source>
        <strain evidence="1 2">DAOM 197198</strain>
    </source>
</reference>
<keyword evidence="2" id="KW-1185">Reference proteome</keyword>
<reference evidence="1 2" key="2">
    <citation type="journal article" date="2018" name="New Phytol.">
        <title>High intraspecific genome diversity in the model arbuscular mycorrhizal symbiont Rhizophagus irregularis.</title>
        <authorList>
            <person name="Chen E.C.H."/>
            <person name="Morin E."/>
            <person name="Beaudet D."/>
            <person name="Noel J."/>
            <person name="Yildirir G."/>
            <person name="Ndikumana S."/>
            <person name="Charron P."/>
            <person name="St-Onge C."/>
            <person name="Giorgi J."/>
            <person name="Kruger M."/>
            <person name="Marton T."/>
            <person name="Ropars J."/>
            <person name="Grigoriev I.V."/>
            <person name="Hainaut M."/>
            <person name="Henrissat B."/>
            <person name="Roux C."/>
            <person name="Martin F."/>
            <person name="Corradi N."/>
        </authorList>
    </citation>
    <scope>NUCLEOTIDE SEQUENCE [LARGE SCALE GENOMIC DNA]</scope>
    <source>
        <strain evidence="1 2">DAOM 197198</strain>
    </source>
</reference>
<dbReference type="Proteomes" id="UP000018888">
    <property type="component" value="Unassembled WGS sequence"/>
</dbReference>
<evidence type="ECO:0000313" key="2">
    <source>
        <dbReference type="Proteomes" id="UP000018888"/>
    </source>
</evidence>
<sequence length="57" mass="6336">MVRLAFCSYTQICRSICTSEPLRASIRVSSTSPYSDIVYHLSGPSNPIKKCNKSLII</sequence>
<comment type="caution">
    <text evidence="1">The sequence shown here is derived from an EMBL/GenBank/DDBJ whole genome shotgun (WGS) entry which is preliminary data.</text>
</comment>
<proteinExistence type="predicted"/>
<protein>
    <submittedName>
        <fullName evidence="1">Uncharacterized protein</fullName>
    </submittedName>
</protein>